<dbReference type="EMBL" id="QXIR01000019">
    <property type="protein sequence ID" value="RIW32031.1"/>
    <property type="molecule type" value="Genomic_DNA"/>
</dbReference>
<comment type="caution">
    <text evidence="2">The sequence shown here is derived from an EMBL/GenBank/DDBJ whole genome shotgun (WGS) entry which is preliminary data.</text>
</comment>
<name>A0A3A1QWN5_9BACI</name>
<gene>
    <name evidence="2" type="ORF">D3H55_14240</name>
</gene>
<evidence type="ECO:0000313" key="3">
    <source>
        <dbReference type="Proteomes" id="UP000265801"/>
    </source>
</evidence>
<keyword evidence="1" id="KW-0472">Membrane</keyword>
<accession>A0A3A1QWN5</accession>
<sequence>MDLFILVITIGIITSGFFVLFSMKKRMESKLASIKANLGSDESSAKAKSIIRWIWGTAAWGVVSMLLVVNCFHHFFG</sequence>
<protein>
    <submittedName>
        <fullName evidence="2">Uncharacterized protein</fullName>
    </submittedName>
</protein>
<dbReference type="AlphaFoldDB" id="A0A3A1QWN5"/>
<evidence type="ECO:0000313" key="2">
    <source>
        <dbReference type="EMBL" id="RIW32031.1"/>
    </source>
</evidence>
<dbReference type="OrthoDB" id="2429101at2"/>
<keyword evidence="3" id="KW-1185">Reference proteome</keyword>
<proteinExistence type="predicted"/>
<keyword evidence="1" id="KW-0812">Transmembrane</keyword>
<evidence type="ECO:0000256" key="1">
    <source>
        <dbReference type="SAM" id="Phobius"/>
    </source>
</evidence>
<reference evidence="2 3" key="1">
    <citation type="submission" date="2018-09" db="EMBL/GenBank/DDBJ databases">
        <title>Bacillus saliacetes sp. nov., isolated from Thai shrimp paste (Ka-pi).</title>
        <authorList>
            <person name="Daroonpunt R."/>
            <person name="Tanasupawat S."/>
            <person name="Yiamsombut S."/>
        </authorList>
    </citation>
    <scope>NUCLEOTIDE SEQUENCE [LARGE SCALE GENOMIC DNA]</scope>
    <source>
        <strain evidence="2 3">SKP7-4</strain>
    </source>
</reference>
<keyword evidence="1" id="KW-1133">Transmembrane helix</keyword>
<organism evidence="2 3">
    <name type="scientific">Bacillus salacetis</name>
    <dbReference type="NCBI Taxonomy" id="2315464"/>
    <lineage>
        <taxon>Bacteria</taxon>
        <taxon>Bacillati</taxon>
        <taxon>Bacillota</taxon>
        <taxon>Bacilli</taxon>
        <taxon>Bacillales</taxon>
        <taxon>Bacillaceae</taxon>
        <taxon>Bacillus</taxon>
    </lineage>
</organism>
<feature type="transmembrane region" description="Helical" evidence="1">
    <location>
        <begin position="53"/>
        <end position="76"/>
    </location>
</feature>
<feature type="transmembrane region" description="Helical" evidence="1">
    <location>
        <begin position="6"/>
        <end position="23"/>
    </location>
</feature>
<dbReference type="Proteomes" id="UP000265801">
    <property type="component" value="Unassembled WGS sequence"/>
</dbReference>